<comment type="caution">
    <text evidence="2">The sequence shown here is derived from an EMBL/GenBank/DDBJ whole genome shotgun (WGS) entry which is preliminary data.</text>
</comment>
<dbReference type="SUPFAM" id="SSF53474">
    <property type="entry name" value="alpha/beta-Hydrolases"/>
    <property type="match status" value="1"/>
</dbReference>
<dbReference type="Pfam" id="PF01738">
    <property type="entry name" value="DLH"/>
    <property type="match status" value="1"/>
</dbReference>
<dbReference type="EMBL" id="JAGPXD010000003">
    <property type="protein sequence ID" value="KAH7363229.1"/>
    <property type="molecule type" value="Genomic_DNA"/>
</dbReference>
<dbReference type="OrthoDB" id="17560at2759"/>
<dbReference type="Gene3D" id="3.40.50.1820">
    <property type="entry name" value="alpha/beta hydrolase"/>
    <property type="match status" value="1"/>
</dbReference>
<name>A0A8K0TER2_9PEZI</name>
<accession>A0A8K0TER2</accession>
<sequence>MSCPDCFKGAAHDGKPAGTEETLHGVLTYIASPASGTTSSSTIILITDAFGFNLVNSKLLADTYAAETGCRVLVPDIIPAGGVPVDSLQLMERASAPVAAFDIAGQASRVYNIALMMSRFLPFALRTRNVFPSVLAYARAVKAELPAGGKLGAAGFCWGALQTITLSKETSVEGGDEPLLAAHFAAHPSGFRKPEALVEAAGGLKVPVSIAVGDKDTILSVEAAGAIKEGLEKLFAEHPDKVEVVTYAECGHGFAVRADPAKVVENEGATRAAKQAVEWFKRYLL</sequence>
<dbReference type="InterPro" id="IPR029058">
    <property type="entry name" value="AB_hydrolase_fold"/>
</dbReference>
<reference evidence="2" key="1">
    <citation type="journal article" date="2021" name="Nat. Commun.">
        <title>Genetic determinants of endophytism in the Arabidopsis root mycobiome.</title>
        <authorList>
            <person name="Mesny F."/>
            <person name="Miyauchi S."/>
            <person name="Thiergart T."/>
            <person name="Pickel B."/>
            <person name="Atanasova L."/>
            <person name="Karlsson M."/>
            <person name="Huettel B."/>
            <person name="Barry K.W."/>
            <person name="Haridas S."/>
            <person name="Chen C."/>
            <person name="Bauer D."/>
            <person name="Andreopoulos W."/>
            <person name="Pangilinan J."/>
            <person name="LaButti K."/>
            <person name="Riley R."/>
            <person name="Lipzen A."/>
            <person name="Clum A."/>
            <person name="Drula E."/>
            <person name="Henrissat B."/>
            <person name="Kohler A."/>
            <person name="Grigoriev I.V."/>
            <person name="Martin F.M."/>
            <person name="Hacquard S."/>
        </authorList>
    </citation>
    <scope>NUCLEOTIDE SEQUENCE</scope>
    <source>
        <strain evidence="2">MPI-CAGE-AT-0016</strain>
    </source>
</reference>
<dbReference type="Proteomes" id="UP000813385">
    <property type="component" value="Unassembled WGS sequence"/>
</dbReference>
<gene>
    <name evidence="2" type="ORF">B0T11DRAFT_318713</name>
</gene>
<evidence type="ECO:0000259" key="1">
    <source>
        <dbReference type="Pfam" id="PF01738"/>
    </source>
</evidence>
<proteinExistence type="predicted"/>
<organism evidence="2 3">
    <name type="scientific">Plectosphaerella cucumerina</name>
    <dbReference type="NCBI Taxonomy" id="40658"/>
    <lineage>
        <taxon>Eukaryota</taxon>
        <taxon>Fungi</taxon>
        <taxon>Dikarya</taxon>
        <taxon>Ascomycota</taxon>
        <taxon>Pezizomycotina</taxon>
        <taxon>Sordariomycetes</taxon>
        <taxon>Hypocreomycetidae</taxon>
        <taxon>Glomerellales</taxon>
        <taxon>Plectosphaerellaceae</taxon>
        <taxon>Plectosphaerella</taxon>
    </lineage>
</organism>
<protein>
    <submittedName>
        <fullName evidence="2">Dienelactone hydrolase</fullName>
    </submittedName>
</protein>
<keyword evidence="3" id="KW-1185">Reference proteome</keyword>
<dbReference type="PANTHER" id="PTHR17630">
    <property type="entry name" value="DIENELACTONE HYDROLASE"/>
    <property type="match status" value="1"/>
</dbReference>
<dbReference type="InterPro" id="IPR002925">
    <property type="entry name" value="Dienelactn_hydro"/>
</dbReference>
<evidence type="ECO:0000313" key="3">
    <source>
        <dbReference type="Proteomes" id="UP000813385"/>
    </source>
</evidence>
<dbReference type="GO" id="GO:0016787">
    <property type="term" value="F:hydrolase activity"/>
    <property type="evidence" value="ECO:0007669"/>
    <property type="project" value="UniProtKB-KW"/>
</dbReference>
<feature type="domain" description="Dienelactone hydrolase" evidence="1">
    <location>
        <begin position="28"/>
        <end position="284"/>
    </location>
</feature>
<dbReference type="PANTHER" id="PTHR17630:SF105">
    <property type="entry name" value="DIENELACTONE HYDROLASE FAMILY PROTEIN (AFU_ORTHOLOGUE AFUA_4G08790)"/>
    <property type="match status" value="1"/>
</dbReference>
<evidence type="ECO:0000313" key="2">
    <source>
        <dbReference type="EMBL" id="KAH7363229.1"/>
    </source>
</evidence>
<dbReference type="AlphaFoldDB" id="A0A8K0TER2"/>
<keyword evidence="2" id="KW-0378">Hydrolase</keyword>